<feature type="region of interest" description="Disordered" evidence="1">
    <location>
        <begin position="82"/>
        <end position="107"/>
    </location>
</feature>
<dbReference type="InParanoid" id="A0A804QHT1"/>
<keyword evidence="3" id="KW-1185">Reference proteome</keyword>
<dbReference type="Proteomes" id="UP000007305">
    <property type="component" value="Chromosome 7"/>
</dbReference>
<name>A0A804QHT1_MAIZE</name>
<dbReference type="EnsemblPlants" id="Zm00001eb325840_T002">
    <property type="protein sequence ID" value="Zm00001eb325840_P002"/>
    <property type="gene ID" value="Zm00001eb325840"/>
</dbReference>
<proteinExistence type="predicted"/>
<feature type="compositionally biased region" description="Basic and acidic residues" evidence="1">
    <location>
        <begin position="1"/>
        <end position="11"/>
    </location>
</feature>
<evidence type="ECO:0000256" key="1">
    <source>
        <dbReference type="SAM" id="MobiDB-lite"/>
    </source>
</evidence>
<protein>
    <submittedName>
        <fullName evidence="2">Uncharacterized protein</fullName>
    </submittedName>
</protein>
<evidence type="ECO:0000313" key="2">
    <source>
        <dbReference type="EnsemblPlants" id="Zm00001eb325840_P002"/>
    </source>
</evidence>
<sequence>VGHHHVPDAVRPRATRRKHQETSNSRRSVPLFSIKPPDPTAPSIVHPYSRHNSQPEPPKPEAAGAPLTLLRLRSRKRKMSYYGQQPPVGVPPQQGATPSLPALDPSALLSPSEPLCSFARFPW</sequence>
<reference evidence="2" key="2">
    <citation type="submission" date="2019-07" db="EMBL/GenBank/DDBJ databases">
        <authorList>
            <person name="Seetharam A."/>
            <person name="Woodhouse M."/>
            <person name="Cannon E."/>
        </authorList>
    </citation>
    <scope>NUCLEOTIDE SEQUENCE [LARGE SCALE GENOMIC DNA]</scope>
    <source>
        <strain evidence="2">cv. B73</strain>
    </source>
</reference>
<accession>A0A804QHT1</accession>
<feature type="compositionally biased region" description="Low complexity" evidence="1">
    <location>
        <begin position="83"/>
        <end position="107"/>
    </location>
</feature>
<organism evidence="2 3">
    <name type="scientific">Zea mays</name>
    <name type="common">Maize</name>
    <dbReference type="NCBI Taxonomy" id="4577"/>
    <lineage>
        <taxon>Eukaryota</taxon>
        <taxon>Viridiplantae</taxon>
        <taxon>Streptophyta</taxon>
        <taxon>Embryophyta</taxon>
        <taxon>Tracheophyta</taxon>
        <taxon>Spermatophyta</taxon>
        <taxon>Magnoliopsida</taxon>
        <taxon>Liliopsida</taxon>
        <taxon>Poales</taxon>
        <taxon>Poaceae</taxon>
        <taxon>PACMAD clade</taxon>
        <taxon>Panicoideae</taxon>
        <taxon>Andropogonodae</taxon>
        <taxon>Andropogoneae</taxon>
        <taxon>Tripsacinae</taxon>
        <taxon>Zea</taxon>
    </lineage>
</organism>
<dbReference type="AlphaFoldDB" id="A0A804QHT1"/>
<dbReference type="Gramene" id="Zm00001eb325840_T002">
    <property type="protein sequence ID" value="Zm00001eb325840_P002"/>
    <property type="gene ID" value="Zm00001eb325840"/>
</dbReference>
<reference evidence="2" key="3">
    <citation type="submission" date="2021-05" db="UniProtKB">
        <authorList>
            <consortium name="EnsemblPlants"/>
        </authorList>
    </citation>
    <scope>IDENTIFICATION</scope>
    <source>
        <strain evidence="2">cv. B73</strain>
    </source>
</reference>
<feature type="region of interest" description="Disordered" evidence="1">
    <location>
        <begin position="1"/>
        <end position="67"/>
    </location>
</feature>
<reference evidence="3" key="1">
    <citation type="submission" date="2015-12" db="EMBL/GenBank/DDBJ databases">
        <title>Update maize B73 reference genome by single molecule sequencing technologies.</title>
        <authorList>
            <consortium name="Maize Genome Sequencing Project"/>
            <person name="Ware D."/>
        </authorList>
    </citation>
    <scope>NUCLEOTIDE SEQUENCE [LARGE SCALE GENOMIC DNA]</scope>
    <source>
        <strain evidence="3">cv. B73</strain>
    </source>
</reference>
<evidence type="ECO:0000313" key="3">
    <source>
        <dbReference type="Proteomes" id="UP000007305"/>
    </source>
</evidence>